<evidence type="ECO:0000313" key="4">
    <source>
        <dbReference type="Proteomes" id="UP000019116"/>
    </source>
</evidence>
<dbReference type="Gramene" id="TraesJUL2D03G01190890.1">
    <property type="protein sequence ID" value="TraesJUL2D03G01190890.1"/>
    <property type="gene ID" value="TraesJUL2D03G01190890"/>
</dbReference>
<dbReference type="Gramene" id="TraesSYM2D03G01199580.1">
    <property type="protein sequence ID" value="TraesSYM2D03G01199580.1"/>
    <property type="gene ID" value="TraesSYM2D03G01199580"/>
</dbReference>
<dbReference type="InterPro" id="IPR011047">
    <property type="entry name" value="Quinoprotein_ADH-like_sf"/>
</dbReference>
<dbReference type="OrthoDB" id="625451at2759"/>
<evidence type="ECO:0000259" key="1">
    <source>
        <dbReference type="Pfam" id="PF12937"/>
    </source>
</evidence>
<dbReference type="EnsemblPlants" id="TraesCS2D02G258100.1">
    <property type="protein sequence ID" value="TraesCS2D02G258100.1"/>
    <property type="gene ID" value="TraesCS2D02G258100"/>
</dbReference>
<dbReference type="Gramene" id="TraesROB_scaffold_033382_01G000100.1">
    <property type="protein sequence ID" value="TraesROB_scaffold_033382_01G000100.1"/>
    <property type="gene ID" value="TraesROB_scaffold_033382_01G000100"/>
</dbReference>
<dbReference type="Gramene" id="TraesWEE_scaffold_036862_01G000100.1">
    <property type="protein sequence ID" value="TraesWEE_scaffold_036862_01G000100.1"/>
    <property type="gene ID" value="TraesWEE_scaffold_036862_01G000100"/>
</dbReference>
<gene>
    <name evidence="3" type="primary">LOC123052912</name>
</gene>
<dbReference type="Gramene" id="TraesLDM2D03G01185570.1">
    <property type="protein sequence ID" value="TraesLDM2D03G01185570.1"/>
    <property type="gene ID" value="TraesLDM2D03G01185570"/>
</dbReference>
<dbReference type="Gramene" id="TraesCS2D02G258100.1">
    <property type="protein sequence ID" value="TraesCS2D02G258100.1"/>
    <property type="gene ID" value="TraesCS2D02G258100"/>
</dbReference>
<dbReference type="Gramene" id="TraesSTA2D03G01173670.1">
    <property type="protein sequence ID" value="TraesSTA2D03G01173670.1"/>
    <property type="gene ID" value="TraesSTA2D03G01173670"/>
</dbReference>
<dbReference type="Gramene" id="TraesCLE_scaffold_048904_01G000100.1">
    <property type="protein sequence ID" value="TraesCLE_scaffold_048904_01G000100.1"/>
    <property type="gene ID" value="TraesCLE_scaffold_048904_01G000100"/>
</dbReference>
<dbReference type="Gramene" id="TraesJAG2D03G01191110.1">
    <property type="protein sequence ID" value="TraesJAG2D03G01191110.1"/>
    <property type="gene ID" value="TraesJAG2D03G01191110"/>
</dbReference>
<dbReference type="Pfam" id="PF12937">
    <property type="entry name" value="F-box-like"/>
    <property type="match status" value="1"/>
</dbReference>
<dbReference type="InterPro" id="IPR056594">
    <property type="entry name" value="AT5G49610-like_b-prop"/>
</dbReference>
<proteinExistence type="predicted"/>
<evidence type="ECO:0000313" key="3">
    <source>
        <dbReference type="EnsemblPlants" id="TraesCS2D02G258100.1"/>
    </source>
</evidence>
<dbReference type="OMA" id="HNVEWIA"/>
<dbReference type="Gene3D" id="2.130.10.10">
    <property type="entry name" value="YVTN repeat-like/Quinoprotein amine dehydrogenase"/>
    <property type="match status" value="1"/>
</dbReference>
<dbReference type="Gramene" id="TraesPARA_EIv1.0_0689970.1">
    <property type="protein sequence ID" value="TraesPARA_EIv1.0_0689970.1.CDS"/>
    <property type="gene ID" value="TraesPARA_EIv1.0_0689970"/>
</dbReference>
<dbReference type="AlphaFoldDB" id="A0A1D5URC6"/>
<organism evidence="3">
    <name type="scientific">Triticum aestivum</name>
    <name type="common">Wheat</name>
    <dbReference type="NCBI Taxonomy" id="4565"/>
    <lineage>
        <taxon>Eukaryota</taxon>
        <taxon>Viridiplantae</taxon>
        <taxon>Streptophyta</taxon>
        <taxon>Embryophyta</taxon>
        <taxon>Tracheophyta</taxon>
        <taxon>Spermatophyta</taxon>
        <taxon>Magnoliopsida</taxon>
        <taxon>Liliopsida</taxon>
        <taxon>Poales</taxon>
        <taxon>Poaceae</taxon>
        <taxon>BOP clade</taxon>
        <taxon>Pooideae</taxon>
        <taxon>Triticodae</taxon>
        <taxon>Triticeae</taxon>
        <taxon>Triticinae</taxon>
        <taxon>Triticum</taxon>
    </lineage>
</organism>
<dbReference type="Proteomes" id="UP000019116">
    <property type="component" value="Chromosome 2D"/>
</dbReference>
<dbReference type="Gene3D" id="1.20.1280.50">
    <property type="match status" value="1"/>
</dbReference>
<dbReference type="InterPro" id="IPR015943">
    <property type="entry name" value="WD40/YVTN_repeat-like_dom_sf"/>
</dbReference>
<reference evidence="3" key="2">
    <citation type="submission" date="2018-10" db="UniProtKB">
        <authorList>
            <consortium name="EnsemblPlants"/>
        </authorList>
    </citation>
    <scope>IDENTIFICATION</scope>
</reference>
<dbReference type="InterPro" id="IPR001810">
    <property type="entry name" value="F-box_dom"/>
</dbReference>
<dbReference type="PANTHER" id="PTHR32133">
    <property type="entry name" value="OS07G0120400 PROTEIN"/>
    <property type="match status" value="1"/>
</dbReference>
<dbReference type="Gramene" id="TraesMAC2D03G01182580.1">
    <property type="protein sequence ID" value="TraesMAC2D03G01182580.1"/>
    <property type="gene ID" value="TraesMAC2D03G01182580"/>
</dbReference>
<dbReference type="Gramene" id="TraesNOR2D03G01201060.1">
    <property type="protein sequence ID" value="TraesNOR2D03G01201060.1"/>
    <property type="gene ID" value="TraesNOR2D03G01201060"/>
</dbReference>
<sequence length="383" mass="42719">MDTPVPKRPRLVPAPAPAPRTIADMAPEILLRLPPDDPPRLVRASLVCWRWRRLLTDPAYLRRYRAFHRTPPMLGFVLNLKQHYQGMAQLVPTSSFRPAASDRPGLNVLDARHGRVLLHTAQGQRLVVWDPVTGEECKIPRVPSYALGFNAAVLCAAVGCDHLDCHGGPFRVAFVGCGERGITFACTYSSEAGAWSQRIEIEQPAFVDGRPSVLVGNTLYFTCDPYLSFKMLGYNIVTQELSVIWPPSQHEYYSCTVLVKADDGKLGFAGVQNGTLYLWSMKDGADGYVEWVQRRVIQHKTMLRTRGLSTPPEVVGFADGHGFIFVRTGNTVFSMDLKSGHVRKVYTCRSRNYDVIVVPYMSFCTPDRAMGRLPSPRGPTVIL</sequence>
<protein>
    <submittedName>
        <fullName evidence="3">Uncharacterized protein</fullName>
    </submittedName>
</protein>
<dbReference type="Gramene" id="TraesARI2D03G01200830.1">
    <property type="protein sequence ID" value="TraesARI2D03G01200830.1"/>
    <property type="gene ID" value="TraesARI2D03G01200830"/>
</dbReference>
<accession>A0A1D5URC6</accession>
<feature type="domain" description="F-box protein AT5G49610-like beta-propeller" evidence="2">
    <location>
        <begin position="108"/>
        <end position="363"/>
    </location>
</feature>
<name>A0A1D5URC6_WHEAT</name>
<dbReference type="SUPFAM" id="SSF50998">
    <property type="entry name" value="Quinoprotein alcohol dehydrogenase-like"/>
    <property type="match status" value="1"/>
</dbReference>
<reference evidence="3" key="1">
    <citation type="submission" date="2018-08" db="EMBL/GenBank/DDBJ databases">
        <authorList>
            <person name="Rossello M."/>
        </authorList>
    </citation>
    <scope>NUCLEOTIDE SEQUENCE [LARGE SCALE GENOMIC DNA]</scope>
    <source>
        <strain evidence="3">cv. Chinese Spring</strain>
    </source>
</reference>
<dbReference type="SUPFAM" id="SSF81383">
    <property type="entry name" value="F-box domain"/>
    <property type="match status" value="1"/>
</dbReference>
<dbReference type="InterPro" id="IPR036047">
    <property type="entry name" value="F-box-like_dom_sf"/>
</dbReference>
<dbReference type="PANTHER" id="PTHR32133:SF390">
    <property type="entry name" value="F-BOX DOMAIN-CONTAINING PROTEIN"/>
    <property type="match status" value="1"/>
</dbReference>
<dbReference type="Gramene" id="TraesLAC2D03G01136140.1">
    <property type="protein sequence ID" value="TraesLAC2D03G01136140.1"/>
    <property type="gene ID" value="TraesLAC2D03G01136140"/>
</dbReference>
<keyword evidence="4" id="KW-1185">Reference proteome</keyword>
<dbReference type="Gramene" id="TraesCAD_scaffold_029823_01G000100.1">
    <property type="protein sequence ID" value="TraesCAD_scaffold_029823_01G000100.1"/>
    <property type="gene ID" value="TraesCAD_scaffold_029823_01G000100"/>
</dbReference>
<feature type="domain" description="F-box" evidence="1">
    <location>
        <begin position="28"/>
        <end position="63"/>
    </location>
</feature>
<evidence type="ECO:0000259" key="2">
    <source>
        <dbReference type="Pfam" id="PF23635"/>
    </source>
</evidence>
<dbReference type="Pfam" id="PF23635">
    <property type="entry name" value="Beta-prop_AT5G49610-like"/>
    <property type="match status" value="1"/>
</dbReference>